<dbReference type="GO" id="GO:0016791">
    <property type="term" value="F:phosphatase activity"/>
    <property type="evidence" value="ECO:0007669"/>
    <property type="project" value="TreeGrafter"/>
</dbReference>
<keyword evidence="3" id="KW-0808">Transferase</keyword>
<evidence type="ECO:0000256" key="2">
    <source>
        <dbReference type="PIRSR" id="PIRSR613078-2"/>
    </source>
</evidence>
<feature type="binding site" evidence="2">
    <location>
        <position position="61"/>
    </location>
    <ligand>
        <name>substrate</name>
    </ligand>
</feature>
<feature type="active site" description="Tele-phosphohistidine intermediate" evidence="1">
    <location>
        <position position="12"/>
    </location>
</feature>
<sequence>MMKNQKLIIFRHGETSWNAEGRLQGHLEIPLNAKGKKQAEELALQLKEKNIKRILSSDLERAKETGIIVSTTLNVPIEFEIGLREIHLGEAQGILISEVNQKYGDQFWERWQSQNPMYDHLFFPGGESKKDVDRRIQSALVQKIDFFREKTAALCTHGYVMTRIARMYRADLIKNDILHIQNGEYIEIELERIINFDSNSKI</sequence>
<evidence type="ECO:0000313" key="3">
    <source>
        <dbReference type="EMBL" id="AOP36542.1"/>
    </source>
</evidence>
<dbReference type="InterPro" id="IPR001345">
    <property type="entry name" value="PG/BPGM_mutase_AS"/>
</dbReference>
<feature type="active site" description="Proton donor/acceptor" evidence="1">
    <location>
        <position position="85"/>
    </location>
</feature>
<dbReference type="CDD" id="cd07067">
    <property type="entry name" value="HP_PGM_like"/>
    <property type="match status" value="1"/>
</dbReference>
<dbReference type="InterPro" id="IPR029033">
    <property type="entry name" value="His_PPase_superfam"/>
</dbReference>
<dbReference type="GO" id="GO:0016301">
    <property type="term" value="F:kinase activity"/>
    <property type="evidence" value="ECO:0007669"/>
    <property type="project" value="UniProtKB-KW"/>
</dbReference>
<proteinExistence type="predicted"/>
<keyword evidence="3" id="KW-0418">Kinase</keyword>
<dbReference type="RefSeq" id="WP_069609759.1">
    <property type="nucleotide sequence ID" value="NZ_CP015218.1"/>
</dbReference>
<dbReference type="Gene3D" id="3.40.50.1240">
    <property type="entry name" value="Phosphoglycerate mutase-like"/>
    <property type="match status" value="1"/>
</dbReference>
<dbReference type="SMART" id="SM00855">
    <property type="entry name" value="PGAM"/>
    <property type="match status" value="1"/>
</dbReference>
<dbReference type="PROSITE" id="PS00175">
    <property type="entry name" value="PG_MUTASE"/>
    <property type="match status" value="1"/>
</dbReference>
<dbReference type="PANTHER" id="PTHR48100:SF59">
    <property type="entry name" value="ADENOSYLCOBALAMIN_ALPHA-RIBAZOLE PHOSPHATASE"/>
    <property type="match status" value="1"/>
</dbReference>
<dbReference type="EMBL" id="CP015218">
    <property type="protein sequence ID" value="AOP36542.1"/>
    <property type="molecule type" value="Genomic_DNA"/>
</dbReference>
<gene>
    <name evidence="3" type="ORF">A0128_21270</name>
</gene>
<accession>A0A1D7V3Y9</accession>
<dbReference type="KEGG" id="laj:A0128_21270"/>
<keyword evidence="4" id="KW-1185">Reference proteome</keyword>
<evidence type="ECO:0000256" key="1">
    <source>
        <dbReference type="PIRSR" id="PIRSR613078-1"/>
    </source>
</evidence>
<dbReference type="InterPro" id="IPR013078">
    <property type="entry name" value="His_Pase_superF_clade-1"/>
</dbReference>
<name>A0A1D7V3Y9_9LEPT</name>
<dbReference type="InterPro" id="IPR050275">
    <property type="entry name" value="PGM_Phosphatase"/>
</dbReference>
<dbReference type="PANTHER" id="PTHR48100">
    <property type="entry name" value="BROAD-SPECIFICITY PHOSPHATASE YOR283W-RELATED"/>
    <property type="match status" value="1"/>
</dbReference>
<protein>
    <submittedName>
        <fullName evidence="3">Phosphoglycerate kinase</fullName>
    </submittedName>
</protein>
<evidence type="ECO:0000313" key="4">
    <source>
        <dbReference type="Proteomes" id="UP000094197"/>
    </source>
</evidence>
<dbReference type="OrthoDB" id="9781415at2"/>
<dbReference type="Pfam" id="PF00300">
    <property type="entry name" value="His_Phos_1"/>
    <property type="match status" value="1"/>
</dbReference>
<reference evidence="3 4" key="1">
    <citation type="submission" date="2016-04" db="EMBL/GenBank/DDBJ databases">
        <title>Complete genome seqeunce of Leptospira alstonii serovar Room22.</title>
        <authorList>
            <person name="Nally J.E."/>
            <person name="Bayles D.O."/>
            <person name="Hurley D."/>
            <person name="Fanning S."/>
            <person name="McMahon B.J."/>
            <person name="Arent Z."/>
        </authorList>
    </citation>
    <scope>NUCLEOTIDE SEQUENCE [LARGE SCALE GENOMIC DNA]</scope>
    <source>
        <strain evidence="3 4">GWTS #1</strain>
    </source>
</reference>
<dbReference type="AlphaFoldDB" id="A0A1D7V3Y9"/>
<dbReference type="Proteomes" id="UP000094197">
    <property type="component" value="Chromosome 2"/>
</dbReference>
<organism evidence="3 4">
    <name type="scientific">Leptospira tipperaryensis</name>
    <dbReference type="NCBI Taxonomy" id="2564040"/>
    <lineage>
        <taxon>Bacteria</taxon>
        <taxon>Pseudomonadati</taxon>
        <taxon>Spirochaetota</taxon>
        <taxon>Spirochaetia</taxon>
        <taxon>Leptospirales</taxon>
        <taxon>Leptospiraceae</taxon>
        <taxon>Leptospira</taxon>
    </lineage>
</organism>
<dbReference type="SUPFAM" id="SSF53254">
    <property type="entry name" value="Phosphoglycerate mutase-like"/>
    <property type="match status" value="1"/>
</dbReference>
<dbReference type="GO" id="GO:0005737">
    <property type="term" value="C:cytoplasm"/>
    <property type="evidence" value="ECO:0007669"/>
    <property type="project" value="TreeGrafter"/>
</dbReference>
<feature type="binding site" evidence="2">
    <location>
        <begin position="11"/>
        <end position="18"/>
    </location>
    <ligand>
        <name>substrate</name>
    </ligand>
</feature>